<name>A0A4Q1CCP0_9BACT</name>
<protein>
    <submittedName>
        <fullName evidence="1">DUF2934 domain-containing protein</fullName>
    </submittedName>
</protein>
<evidence type="ECO:0000313" key="2">
    <source>
        <dbReference type="Proteomes" id="UP000290218"/>
    </source>
</evidence>
<dbReference type="InterPro" id="IPR021327">
    <property type="entry name" value="DUF2934"/>
</dbReference>
<comment type="caution">
    <text evidence="1">The sequence shown here is derived from an EMBL/GenBank/DDBJ whole genome shotgun (WGS) entry which is preliminary data.</text>
</comment>
<dbReference type="OrthoDB" id="200347at2"/>
<evidence type="ECO:0000313" key="1">
    <source>
        <dbReference type="EMBL" id="RXK56913.1"/>
    </source>
</evidence>
<dbReference type="EMBL" id="SDHX01000001">
    <property type="protein sequence ID" value="RXK56913.1"/>
    <property type="molecule type" value="Genomic_DNA"/>
</dbReference>
<keyword evidence="2" id="KW-1185">Reference proteome</keyword>
<dbReference type="AlphaFoldDB" id="A0A4Q1CCP0"/>
<accession>A0A4Q1CCP0</accession>
<dbReference type="Proteomes" id="UP000290218">
    <property type="component" value="Unassembled WGS sequence"/>
</dbReference>
<gene>
    <name evidence="1" type="ORF">ESB00_04680</name>
</gene>
<dbReference type="Pfam" id="PF11154">
    <property type="entry name" value="DUF2934"/>
    <property type="match status" value="1"/>
</dbReference>
<proteinExistence type="predicted"/>
<reference evidence="1 2" key="1">
    <citation type="submission" date="2019-01" db="EMBL/GenBank/DDBJ databases">
        <title>Lacunisphaera sp. strain TWA-58.</title>
        <authorList>
            <person name="Chen W.-M."/>
        </authorList>
    </citation>
    <scope>NUCLEOTIDE SEQUENCE [LARGE SCALE GENOMIC DNA]</scope>
    <source>
        <strain evidence="1 2">TWA-58</strain>
    </source>
</reference>
<sequence length="70" mass="7830">MGEPAEKDIQHAAYFLWEEAGRPVGRDQEFWFAARERLRHTAPVKVTVRNLPKPAASSARNAQPADAVIC</sequence>
<organism evidence="1 2">
    <name type="scientific">Oleiharenicola lentus</name>
    <dbReference type="NCBI Taxonomy" id="2508720"/>
    <lineage>
        <taxon>Bacteria</taxon>
        <taxon>Pseudomonadati</taxon>
        <taxon>Verrucomicrobiota</taxon>
        <taxon>Opitutia</taxon>
        <taxon>Opitutales</taxon>
        <taxon>Opitutaceae</taxon>
        <taxon>Oleiharenicola</taxon>
    </lineage>
</organism>